<dbReference type="Proteomes" id="UP000515163">
    <property type="component" value="Unplaced"/>
</dbReference>
<dbReference type="InterPro" id="IPR032466">
    <property type="entry name" value="Metal_Hydrolase"/>
</dbReference>
<organism evidence="2 3">
    <name type="scientific">Actinia tenebrosa</name>
    <name type="common">Australian red waratah sea anemone</name>
    <dbReference type="NCBI Taxonomy" id="6105"/>
    <lineage>
        <taxon>Eukaryota</taxon>
        <taxon>Metazoa</taxon>
        <taxon>Cnidaria</taxon>
        <taxon>Anthozoa</taxon>
        <taxon>Hexacorallia</taxon>
        <taxon>Actiniaria</taxon>
        <taxon>Actiniidae</taxon>
        <taxon>Actinia</taxon>
    </lineage>
</organism>
<proteinExistence type="inferred from homology"/>
<dbReference type="KEGG" id="aten:116293882"/>
<dbReference type="PANTHER" id="PTHR11359">
    <property type="entry name" value="AMP DEAMINASE"/>
    <property type="match status" value="1"/>
</dbReference>
<dbReference type="Pfam" id="PF19326">
    <property type="entry name" value="AMP_deaminase"/>
    <property type="match status" value="1"/>
</dbReference>
<sequence>MVMKIAVNDFQFGRIWYVDKTVVFPEIRLLCLSCLQGQNVAFDHSKCCQLDVVIGFDGVDDESKGESQLFSQNSPLPANWTSEDNPPYSYYLYDMYSNMVCLNHLRRERGFNTFKVRPHCGEADPAHHLVTAFMLSENISHGLL</sequence>
<dbReference type="AlphaFoldDB" id="A0A6P8HLG5"/>
<evidence type="ECO:0000256" key="1">
    <source>
        <dbReference type="ARBA" id="ARBA00006676"/>
    </source>
</evidence>
<reference evidence="3" key="1">
    <citation type="submission" date="2025-08" db="UniProtKB">
        <authorList>
            <consortium name="RefSeq"/>
        </authorList>
    </citation>
    <scope>IDENTIFICATION</scope>
    <source>
        <tissue evidence="3">Tentacle</tissue>
    </source>
</reference>
<dbReference type="InterPro" id="IPR006329">
    <property type="entry name" value="AMPD"/>
</dbReference>
<dbReference type="RefSeq" id="XP_031557239.1">
    <property type="nucleotide sequence ID" value="XM_031701379.1"/>
</dbReference>
<dbReference type="GO" id="GO:0046033">
    <property type="term" value="P:AMP metabolic process"/>
    <property type="evidence" value="ECO:0007669"/>
    <property type="project" value="TreeGrafter"/>
</dbReference>
<dbReference type="Gene3D" id="3.20.20.140">
    <property type="entry name" value="Metal-dependent hydrolases"/>
    <property type="match status" value="1"/>
</dbReference>
<dbReference type="SUPFAM" id="SSF51556">
    <property type="entry name" value="Metallo-dependent hydrolases"/>
    <property type="match status" value="1"/>
</dbReference>
<accession>A0A6P8HLG5</accession>
<gene>
    <name evidence="3" type="primary">LOC116293882</name>
</gene>
<dbReference type="GO" id="GO:0032264">
    <property type="term" value="P:IMP salvage"/>
    <property type="evidence" value="ECO:0007669"/>
    <property type="project" value="InterPro"/>
</dbReference>
<evidence type="ECO:0000313" key="2">
    <source>
        <dbReference type="Proteomes" id="UP000515163"/>
    </source>
</evidence>
<protein>
    <submittedName>
        <fullName evidence="3">AMP deaminase 2-like</fullName>
    </submittedName>
</protein>
<dbReference type="InParanoid" id="A0A6P8HLG5"/>
<dbReference type="GeneID" id="116293882"/>
<dbReference type="GO" id="GO:0003876">
    <property type="term" value="F:AMP deaminase activity"/>
    <property type="evidence" value="ECO:0007669"/>
    <property type="project" value="InterPro"/>
</dbReference>
<dbReference type="OrthoDB" id="1723809at2759"/>
<dbReference type="PANTHER" id="PTHR11359:SF0">
    <property type="entry name" value="AMP DEAMINASE"/>
    <property type="match status" value="1"/>
</dbReference>
<comment type="similarity">
    <text evidence="1">Belongs to the metallo-dependent hydrolases superfamily. Adenosine and AMP deaminases family.</text>
</comment>
<name>A0A6P8HLG5_ACTTE</name>
<dbReference type="GO" id="GO:0005829">
    <property type="term" value="C:cytosol"/>
    <property type="evidence" value="ECO:0007669"/>
    <property type="project" value="TreeGrafter"/>
</dbReference>
<keyword evidence="2" id="KW-1185">Reference proteome</keyword>
<evidence type="ECO:0000313" key="3">
    <source>
        <dbReference type="RefSeq" id="XP_031557239.1"/>
    </source>
</evidence>